<dbReference type="InterPro" id="IPR021324">
    <property type="entry name" value="DUF2929"/>
</dbReference>
<reference evidence="2 3" key="1">
    <citation type="submission" date="2022-01" db="EMBL/GenBank/DDBJ databases">
        <title>Alkalihalobacillus sp. EGI L200015, a novel bacterium isolated from a salt lake sediment.</title>
        <authorList>
            <person name="Gao L."/>
            <person name="Fang B.-Z."/>
            <person name="Li W.-J."/>
        </authorList>
    </citation>
    <scope>NUCLEOTIDE SEQUENCE [LARGE SCALE GENOMIC DNA]</scope>
    <source>
        <strain evidence="2 3">KCTC 12718</strain>
    </source>
</reference>
<sequence>MRYIWTLIWSFLLSNMAFYVLSSMQGGSYNFALASIIGVVFALFVFVLGDAGIKDETAE</sequence>
<organism evidence="2 3">
    <name type="scientific">Pseudalkalibacillus berkeleyi</name>
    <dbReference type="NCBI Taxonomy" id="1069813"/>
    <lineage>
        <taxon>Bacteria</taxon>
        <taxon>Bacillati</taxon>
        <taxon>Bacillota</taxon>
        <taxon>Bacilli</taxon>
        <taxon>Bacillales</taxon>
        <taxon>Fictibacillaceae</taxon>
        <taxon>Pseudalkalibacillus</taxon>
    </lineage>
</organism>
<evidence type="ECO:0000313" key="3">
    <source>
        <dbReference type="Proteomes" id="UP001649381"/>
    </source>
</evidence>
<dbReference type="EMBL" id="JAKIJS010000001">
    <property type="protein sequence ID" value="MCF6136827.1"/>
    <property type="molecule type" value="Genomic_DNA"/>
</dbReference>
<keyword evidence="1" id="KW-1133">Transmembrane helix</keyword>
<gene>
    <name evidence="2" type="ORF">L2716_03730</name>
</gene>
<keyword evidence="3" id="KW-1185">Reference proteome</keyword>
<dbReference type="RefSeq" id="WP_236331911.1">
    <property type="nucleotide sequence ID" value="NZ_JAKIJS010000001.1"/>
</dbReference>
<accession>A0ABS9GVI7</accession>
<name>A0ABS9GVI7_9BACL</name>
<keyword evidence="1" id="KW-0812">Transmembrane</keyword>
<dbReference type="Pfam" id="PF11151">
    <property type="entry name" value="DUF2929"/>
    <property type="match status" value="1"/>
</dbReference>
<protein>
    <submittedName>
        <fullName evidence="2">YjzD family protein</fullName>
    </submittedName>
</protein>
<dbReference type="Proteomes" id="UP001649381">
    <property type="component" value="Unassembled WGS sequence"/>
</dbReference>
<proteinExistence type="predicted"/>
<evidence type="ECO:0000256" key="1">
    <source>
        <dbReference type="SAM" id="Phobius"/>
    </source>
</evidence>
<feature type="transmembrane region" description="Helical" evidence="1">
    <location>
        <begin position="32"/>
        <end position="53"/>
    </location>
</feature>
<comment type="caution">
    <text evidence="2">The sequence shown here is derived from an EMBL/GenBank/DDBJ whole genome shotgun (WGS) entry which is preliminary data.</text>
</comment>
<evidence type="ECO:0000313" key="2">
    <source>
        <dbReference type="EMBL" id="MCF6136827.1"/>
    </source>
</evidence>
<keyword evidence="1" id="KW-0472">Membrane</keyword>